<gene>
    <name evidence="1" type="primary">BQ5605_C018g08630</name>
    <name evidence="1" type="ORF">BQ5605_C018G08630</name>
</gene>
<keyword evidence="2" id="KW-1185">Reference proteome</keyword>
<accession>A0A2X0LWJ4</accession>
<organism evidence="1 2">
    <name type="scientific">Microbotryum silenes-dioicae</name>
    <dbReference type="NCBI Taxonomy" id="796604"/>
    <lineage>
        <taxon>Eukaryota</taxon>
        <taxon>Fungi</taxon>
        <taxon>Dikarya</taxon>
        <taxon>Basidiomycota</taxon>
        <taxon>Pucciniomycotina</taxon>
        <taxon>Microbotryomycetes</taxon>
        <taxon>Microbotryales</taxon>
        <taxon>Microbotryaceae</taxon>
        <taxon>Microbotryum</taxon>
    </lineage>
</organism>
<name>A0A2X0LWJ4_9BASI</name>
<proteinExistence type="predicted"/>
<evidence type="ECO:0000313" key="2">
    <source>
        <dbReference type="Proteomes" id="UP000249464"/>
    </source>
</evidence>
<reference evidence="1 2" key="1">
    <citation type="submission" date="2016-11" db="EMBL/GenBank/DDBJ databases">
        <authorList>
            <person name="Jaros S."/>
            <person name="Januszkiewicz K."/>
            <person name="Wedrychowicz H."/>
        </authorList>
    </citation>
    <scope>NUCLEOTIDE SEQUENCE [LARGE SCALE GENOMIC DNA]</scope>
</reference>
<dbReference type="EMBL" id="FQNC01000020">
    <property type="protein sequence ID" value="SGY25510.1"/>
    <property type="molecule type" value="Genomic_DNA"/>
</dbReference>
<dbReference type="AlphaFoldDB" id="A0A2X0LWJ4"/>
<evidence type="ECO:0000313" key="1">
    <source>
        <dbReference type="EMBL" id="SGY25510.1"/>
    </source>
</evidence>
<protein>
    <submittedName>
        <fullName evidence="1">BQ5605_C018g08630 protein</fullName>
    </submittedName>
</protein>
<dbReference type="Proteomes" id="UP000249464">
    <property type="component" value="Unassembled WGS sequence"/>
</dbReference>
<sequence length="70" mass="7828">MSHLIHLTSAYEIRTMDLLNTLAQPYAADIPLKEFVNKVKIAMTDFQELVDEFSGRDTPSVGLCQCSRGP</sequence>